<dbReference type="InterPro" id="IPR009003">
    <property type="entry name" value="Peptidase_S1_PA"/>
</dbReference>
<evidence type="ECO:0000256" key="2">
    <source>
        <dbReference type="ARBA" id="ARBA00022438"/>
    </source>
</evidence>
<comment type="caution">
    <text evidence="8">The sequence shown here is derived from an EMBL/GenBank/DDBJ whole genome shotgun (WGS) entry which is preliminary data.</text>
</comment>
<evidence type="ECO:0000313" key="8">
    <source>
        <dbReference type="EMBL" id="MDI3320282.1"/>
    </source>
</evidence>
<keyword evidence="4" id="KW-0732">Signal</keyword>
<dbReference type="InterPro" id="IPR043504">
    <property type="entry name" value="Peptidase_S1_PA_chymotrypsin"/>
</dbReference>
<evidence type="ECO:0000256" key="5">
    <source>
        <dbReference type="ARBA" id="ARBA00022801"/>
    </source>
</evidence>
<evidence type="ECO:0000256" key="1">
    <source>
        <dbReference type="ARBA" id="ARBA00010491"/>
    </source>
</evidence>
<evidence type="ECO:0000256" key="6">
    <source>
        <dbReference type="ARBA" id="ARBA00022825"/>
    </source>
</evidence>
<keyword evidence="5 7" id="KW-0378">Hydrolase</keyword>
<dbReference type="EMBL" id="JASBRG010000006">
    <property type="protein sequence ID" value="MDI3320282.1"/>
    <property type="molecule type" value="Genomic_DNA"/>
</dbReference>
<accession>A0ABT6REL3</accession>
<dbReference type="Proteomes" id="UP001226434">
    <property type="component" value="Unassembled WGS sequence"/>
</dbReference>
<keyword evidence="3 7" id="KW-0645">Protease</keyword>
<proteinExistence type="inferred from homology"/>
<comment type="function">
    <text evidence="7">Catalyzes the removal of dipeptides from the N-terminus of oligopeptides.</text>
</comment>
<reference evidence="8 9" key="1">
    <citation type="submission" date="2023-05" db="EMBL/GenBank/DDBJ databases">
        <title>Genome sequence of Pinibacter sp. MAH-24.</title>
        <authorList>
            <person name="Huq M.A."/>
        </authorList>
    </citation>
    <scope>NUCLEOTIDE SEQUENCE [LARGE SCALE GENOMIC DNA]</scope>
    <source>
        <strain evidence="8 9">MAH-24</strain>
    </source>
</reference>
<dbReference type="PANTHER" id="PTHR38469">
    <property type="entry name" value="PERIPLASMIC PEPTIDASE SUBFAMILY S1B"/>
    <property type="match status" value="1"/>
</dbReference>
<dbReference type="Gene3D" id="2.40.10.10">
    <property type="entry name" value="Trypsin-like serine proteases"/>
    <property type="match status" value="1"/>
</dbReference>
<evidence type="ECO:0000256" key="3">
    <source>
        <dbReference type="ARBA" id="ARBA00022670"/>
    </source>
</evidence>
<protein>
    <recommendedName>
        <fullName evidence="7">Dipeptidyl-peptidase</fullName>
        <ecNumber evidence="7">3.4.14.-</ecNumber>
    </recommendedName>
</protein>
<keyword evidence="2 7" id="KW-0031">Aminopeptidase</keyword>
<name>A0ABT6REL3_9BACT</name>
<evidence type="ECO:0000256" key="4">
    <source>
        <dbReference type="ARBA" id="ARBA00022729"/>
    </source>
</evidence>
<dbReference type="EC" id="3.4.14.-" evidence="7"/>
<dbReference type="SUPFAM" id="SSF50494">
    <property type="entry name" value="Trypsin-like serine proteases"/>
    <property type="match status" value="1"/>
</dbReference>
<dbReference type="RefSeq" id="WP_282334379.1">
    <property type="nucleotide sequence ID" value="NZ_JASBRG010000006.1"/>
</dbReference>
<evidence type="ECO:0000313" key="9">
    <source>
        <dbReference type="Proteomes" id="UP001226434"/>
    </source>
</evidence>
<keyword evidence="6 7" id="KW-0720">Serine protease</keyword>
<comment type="similarity">
    <text evidence="1 7">Belongs to the peptidase S46 family.</text>
</comment>
<sequence>MINTKPLLKWLMLVVYIFSISLQLRADDGMWLLALLKRYNAQELKSMGLKIPIEQLTGENEGALSEAVIAFDKGCTGSIISNNGLILTNYHCSYSAIQQYVGPTNDIFQNGFWAKSTQEELPASGLTITINKKILDITDEVKARLHNTTSTNKDQDAMAAVSEKYKKQYPQYKNLIKSYKNNSIFILYLQLQYSDVRLVGVAPKNVAKFGGETDNWMWPRQSCDFAFFRVYANKNGAPASYSPTNIPLTVKTYLHVSTDGYKKGDFAMSMGYPSQSDRNATSFQIDDKIKTLNDPLIAVRKIRQSVLEDEMNKSPQIKQLYAEKYATSANYYKNAVGMNYWIDKLNIISKKQALQNQWTNWVMQSDSQRTTYTATLQNLKAALDANTSYQRALTYYSESFSTACEVIQFLGAFGESFKTYNTQVQKKSPSASNVSNNAAHYYKSFDLNVDRRITKATLKLLKDSLPANFLPDIYVQNNLQSHEAIDQYVDNVFNNSMFCDWSKLQNWLKNPSGALENDLAMQLSKSIRKKQNEIFRVSQSNADKARRITYSYYSSLSDFKGSDYYPDADRTERLSFGTISDLQVDGKTIPYQTTLNSLVAKSDSANIKDYQLNSKLKEIWQSKDYGAFGSNNDMPVCFITNGDVTGGNSGSPMMNGEGKLIGLVFDCNWESMTREFNYEKDLHKVICVDVRYLLLITQKFSGSDRIIKEIEKANQAS</sequence>
<dbReference type="PANTHER" id="PTHR38469:SF1">
    <property type="entry name" value="PERIPLASMIC PEPTIDASE SUBFAMILY S1B"/>
    <property type="match status" value="1"/>
</dbReference>
<evidence type="ECO:0000256" key="7">
    <source>
        <dbReference type="RuleBase" id="RU366067"/>
    </source>
</evidence>
<organism evidence="8 9">
    <name type="scientific">Pinibacter soli</name>
    <dbReference type="NCBI Taxonomy" id="3044211"/>
    <lineage>
        <taxon>Bacteria</taxon>
        <taxon>Pseudomonadati</taxon>
        <taxon>Bacteroidota</taxon>
        <taxon>Chitinophagia</taxon>
        <taxon>Chitinophagales</taxon>
        <taxon>Chitinophagaceae</taxon>
        <taxon>Pinibacter</taxon>
    </lineage>
</organism>
<keyword evidence="9" id="KW-1185">Reference proteome</keyword>
<dbReference type="Pfam" id="PF10459">
    <property type="entry name" value="Peptidase_S46"/>
    <property type="match status" value="1"/>
</dbReference>
<dbReference type="InterPro" id="IPR019500">
    <property type="entry name" value="Pep_S46"/>
</dbReference>
<gene>
    <name evidence="8" type="ORF">QJ048_10890</name>
</gene>